<reference evidence="2" key="1">
    <citation type="journal article" date="2019" name="Int. J. Syst. Evol. Microbiol.">
        <title>The Global Catalogue of Microorganisms (GCM) 10K type strain sequencing project: providing services to taxonomists for standard genome sequencing and annotation.</title>
        <authorList>
            <consortium name="The Broad Institute Genomics Platform"/>
            <consortium name="The Broad Institute Genome Sequencing Center for Infectious Disease"/>
            <person name="Wu L."/>
            <person name="Ma J."/>
        </authorList>
    </citation>
    <scope>NUCLEOTIDE SEQUENCE [LARGE SCALE GENOMIC DNA]</scope>
    <source>
        <strain evidence="2">JCM 14306</strain>
    </source>
</reference>
<keyword evidence="2" id="KW-1185">Reference proteome</keyword>
<dbReference type="EMBL" id="BAAANE010000007">
    <property type="protein sequence ID" value="GAA1646396.1"/>
    <property type="molecule type" value="Genomic_DNA"/>
</dbReference>
<evidence type="ECO:0008006" key="3">
    <source>
        <dbReference type="Google" id="ProtNLM"/>
    </source>
</evidence>
<protein>
    <recommendedName>
        <fullName evidence="3">BON domain-containing protein</fullName>
    </recommendedName>
</protein>
<name>A0ABP4RE58_9ACTN</name>
<accession>A0ABP4RE58</accession>
<evidence type="ECO:0000313" key="2">
    <source>
        <dbReference type="Proteomes" id="UP001501319"/>
    </source>
</evidence>
<sequence length="93" mass="10091">MRDMNTAATKPDGSGWYEIRLQGRLDPRWSARFEGMNLTTGDGFTVLAGPVVDQAALYGVLHQLRDIGLPLVSVRQVETHGASRPPHHPATGA</sequence>
<organism evidence="1 2">
    <name type="scientific">Kribbella alba</name>
    <dbReference type="NCBI Taxonomy" id="190197"/>
    <lineage>
        <taxon>Bacteria</taxon>
        <taxon>Bacillati</taxon>
        <taxon>Actinomycetota</taxon>
        <taxon>Actinomycetes</taxon>
        <taxon>Propionibacteriales</taxon>
        <taxon>Kribbellaceae</taxon>
        <taxon>Kribbella</taxon>
    </lineage>
</organism>
<proteinExistence type="predicted"/>
<gene>
    <name evidence="1" type="ORF">GCM10009744_41810</name>
</gene>
<evidence type="ECO:0000313" key="1">
    <source>
        <dbReference type="EMBL" id="GAA1646396.1"/>
    </source>
</evidence>
<dbReference type="Proteomes" id="UP001501319">
    <property type="component" value="Unassembled WGS sequence"/>
</dbReference>
<comment type="caution">
    <text evidence="1">The sequence shown here is derived from an EMBL/GenBank/DDBJ whole genome shotgun (WGS) entry which is preliminary data.</text>
</comment>